<gene>
    <name evidence="2" type="ORF">CDEB00056_LOCUS7980</name>
</gene>
<evidence type="ECO:0000256" key="1">
    <source>
        <dbReference type="SAM" id="Phobius"/>
    </source>
</evidence>
<name>A0A7S3Q1Z7_9STRA</name>
<keyword evidence="1" id="KW-0472">Membrane</keyword>
<protein>
    <submittedName>
        <fullName evidence="2">Uncharacterized protein</fullName>
    </submittedName>
</protein>
<keyword evidence="1" id="KW-0812">Transmembrane</keyword>
<proteinExistence type="predicted"/>
<evidence type="ECO:0000313" key="2">
    <source>
        <dbReference type="EMBL" id="CAE0463139.1"/>
    </source>
</evidence>
<reference evidence="2" key="1">
    <citation type="submission" date="2021-01" db="EMBL/GenBank/DDBJ databases">
        <authorList>
            <person name="Corre E."/>
            <person name="Pelletier E."/>
            <person name="Niang G."/>
            <person name="Scheremetjew M."/>
            <person name="Finn R."/>
            <person name="Kale V."/>
            <person name="Holt S."/>
            <person name="Cochrane G."/>
            <person name="Meng A."/>
            <person name="Brown T."/>
            <person name="Cohen L."/>
        </authorList>
    </citation>
    <scope>NUCLEOTIDE SEQUENCE</scope>
    <source>
        <strain evidence="2">MM31A-1</strain>
    </source>
</reference>
<keyword evidence="1" id="KW-1133">Transmembrane helix</keyword>
<sequence length="120" mass="13383">MKVNIVNTIVYFTIASQQFTQPQPTMSKYPTLGKSLLLSSILAFLSYLPFEAIAKGTLVFCAFTFVNDPFPPTSRVVAVCGVIVVLILSNIERKWREGQDKFLEEFSDKPKSSEGGIKKD</sequence>
<accession>A0A7S3Q1Z7</accession>
<dbReference type="AlphaFoldDB" id="A0A7S3Q1Z7"/>
<organism evidence="2">
    <name type="scientific">Chaetoceros debilis</name>
    <dbReference type="NCBI Taxonomy" id="122233"/>
    <lineage>
        <taxon>Eukaryota</taxon>
        <taxon>Sar</taxon>
        <taxon>Stramenopiles</taxon>
        <taxon>Ochrophyta</taxon>
        <taxon>Bacillariophyta</taxon>
        <taxon>Coscinodiscophyceae</taxon>
        <taxon>Chaetocerotophycidae</taxon>
        <taxon>Chaetocerotales</taxon>
        <taxon>Chaetocerotaceae</taxon>
        <taxon>Chaetoceros</taxon>
    </lineage>
</organism>
<feature type="transmembrane region" description="Helical" evidence="1">
    <location>
        <begin position="36"/>
        <end position="66"/>
    </location>
</feature>
<dbReference type="EMBL" id="HBIO01010301">
    <property type="protein sequence ID" value="CAE0463139.1"/>
    <property type="molecule type" value="Transcribed_RNA"/>
</dbReference>
<feature type="transmembrane region" description="Helical" evidence="1">
    <location>
        <begin position="72"/>
        <end position="91"/>
    </location>
</feature>